<evidence type="ECO:0000256" key="2">
    <source>
        <dbReference type="SAM" id="Phobius"/>
    </source>
</evidence>
<proteinExistence type="predicted"/>
<keyword evidence="2" id="KW-0812">Transmembrane</keyword>
<evidence type="ECO:0000313" key="4">
    <source>
        <dbReference type="Proteomes" id="UP001477672"/>
    </source>
</evidence>
<keyword evidence="4" id="KW-1185">Reference proteome</keyword>
<dbReference type="Proteomes" id="UP001477672">
    <property type="component" value="Unassembled WGS sequence"/>
</dbReference>
<keyword evidence="2" id="KW-1133">Transmembrane helix</keyword>
<feature type="transmembrane region" description="Helical" evidence="2">
    <location>
        <begin position="363"/>
        <end position="384"/>
    </location>
</feature>
<feature type="transmembrane region" description="Helical" evidence="2">
    <location>
        <begin position="136"/>
        <end position="157"/>
    </location>
</feature>
<sequence length="392" mass="40977">MQQFLKKHRWSILAAGAAIQVLTGIPSAWGVFQKSVCQGYGLNEADGAMIFSFVICFFGIGCVLGGLLQDKKGPRIAGIAGTLLLGSGFLCAGLWIPGGSPWLFYAAFSAPVGLGCAFLYPAVMSCAQKWYADKKGLATGVIGGAVGISGAVLTWLGRRLIGLWGIRGAFCALGAGMLAVCGAACVLLENPETGAGAPQSGARNYTPGQMVKTRQYWLLVAVVALATPAVLLFSPIIVELAQERGLSEQAALSCIVVGSVCSAAGRLLMPWLSDKIGRRYTDMLLFTGLCGLSVWFWRAGGWWVLVVYSLLTFCYSGQAAVLPSAVTDLFGPRHTGVNYGFAALGMSAGSVGFPLLARVLHLTAGRHAVAVGAAAAGLVCLFFLKPTQGRRL</sequence>
<dbReference type="Gene3D" id="1.20.1250.20">
    <property type="entry name" value="MFS general substrate transporter like domains"/>
    <property type="match status" value="2"/>
</dbReference>
<evidence type="ECO:0000256" key="1">
    <source>
        <dbReference type="ARBA" id="ARBA00004651"/>
    </source>
</evidence>
<dbReference type="PANTHER" id="PTHR11360">
    <property type="entry name" value="MONOCARBOXYLATE TRANSPORTER"/>
    <property type="match status" value="1"/>
</dbReference>
<feature type="transmembrane region" description="Helical" evidence="2">
    <location>
        <begin position="76"/>
        <end position="96"/>
    </location>
</feature>
<feature type="transmembrane region" description="Helical" evidence="2">
    <location>
        <begin position="337"/>
        <end position="357"/>
    </location>
</feature>
<dbReference type="InterPro" id="IPR050327">
    <property type="entry name" value="Proton-linked_MCT"/>
</dbReference>
<comment type="subcellular location">
    <subcellularLocation>
        <location evidence="1">Cell membrane</location>
        <topology evidence="1">Multi-pass membrane protein</topology>
    </subcellularLocation>
</comment>
<feature type="transmembrane region" description="Helical" evidence="2">
    <location>
        <begin position="102"/>
        <end position="124"/>
    </location>
</feature>
<dbReference type="SUPFAM" id="SSF103473">
    <property type="entry name" value="MFS general substrate transporter"/>
    <property type="match status" value="1"/>
</dbReference>
<dbReference type="InterPro" id="IPR011701">
    <property type="entry name" value="MFS"/>
</dbReference>
<feature type="transmembrane region" description="Helical" evidence="2">
    <location>
        <begin position="303"/>
        <end position="325"/>
    </location>
</feature>
<gene>
    <name evidence="3" type="ORF">WMO24_03770</name>
</gene>
<dbReference type="EMBL" id="JBBMFA010000059">
    <property type="protein sequence ID" value="MEQ2519550.1"/>
    <property type="molecule type" value="Genomic_DNA"/>
</dbReference>
<name>A0ABV1GCI7_9FIRM</name>
<protein>
    <submittedName>
        <fullName evidence="3">MFS transporter</fullName>
    </submittedName>
</protein>
<keyword evidence="2" id="KW-0472">Membrane</keyword>
<feature type="transmembrane region" description="Helical" evidence="2">
    <location>
        <begin position="216"/>
        <end position="238"/>
    </location>
</feature>
<reference evidence="3 4" key="1">
    <citation type="submission" date="2024-03" db="EMBL/GenBank/DDBJ databases">
        <title>Human intestinal bacterial collection.</title>
        <authorList>
            <person name="Pauvert C."/>
            <person name="Hitch T.C.A."/>
            <person name="Clavel T."/>
        </authorList>
    </citation>
    <scope>NUCLEOTIDE SEQUENCE [LARGE SCALE GENOMIC DNA]</scope>
    <source>
        <strain evidence="3 4">CLA-JM-H11</strain>
    </source>
</reference>
<accession>A0ABV1GCI7</accession>
<dbReference type="RefSeq" id="WP_349214984.1">
    <property type="nucleotide sequence ID" value="NZ_JBBMFA010000059.1"/>
</dbReference>
<feature type="transmembrane region" description="Helical" evidence="2">
    <location>
        <begin position="12"/>
        <end position="29"/>
    </location>
</feature>
<comment type="caution">
    <text evidence="3">The sequence shown here is derived from an EMBL/GenBank/DDBJ whole genome shotgun (WGS) entry which is preliminary data.</text>
</comment>
<evidence type="ECO:0000313" key="3">
    <source>
        <dbReference type="EMBL" id="MEQ2519550.1"/>
    </source>
</evidence>
<feature type="transmembrane region" description="Helical" evidence="2">
    <location>
        <begin position="163"/>
        <end position="188"/>
    </location>
</feature>
<organism evidence="3 4">
    <name type="scientific">Ruthenibacterium intestinale</name>
    <dbReference type="NCBI Taxonomy" id="3133163"/>
    <lineage>
        <taxon>Bacteria</taxon>
        <taxon>Bacillati</taxon>
        <taxon>Bacillota</taxon>
        <taxon>Clostridia</taxon>
        <taxon>Eubacteriales</taxon>
        <taxon>Oscillospiraceae</taxon>
        <taxon>Ruthenibacterium</taxon>
    </lineage>
</organism>
<dbReference type="InterPro" id="IPR036259">
    <property type="entry name" value="MFS_trans_sf"/>
</dbReference>
<feature type="transmembrane region" description="Helical" evidence="2">
    <location>
        <begin position="49"/>
        <end position="69"/>
    </location>
</feature>
<dbReference type="Pfam" id="PF07690">
    <property type="entry name" value="MFS_1"/>
    <property type="match status" value="1"/>
</dbReference>